<name>A0ABV1MU24_9BACI</name>
<proteinExistence type="predicted"/>
<reference evidence="2 3" key="1">
    <citation type="submission" date="2024-06" db="EMBL/GenBank/DDBJ databases">
        <title>Lysinibacillus zambalefons sp. nov., a Novel Firmicute Isolated from the Poon Bato Zambales Hyperalkaline Spring.</title>
        <authorList>
            <person name="Aja J.A."/>
            <person name="Lazaro J.E.H."/>
            <person name="Llorin L.D."/>
            <person name="Lim K.R."/>
            <person name="Teodosio J."/>
            <person name="Dalisay D.S."/>
        </authorList>
    </citation>
    <scope>NUCLEOTIDE SEQUENCE [LARGE SCALE GENOMIC DNA]</scope>
    <source>
        <strain evidence="2 3">M3</strain>
    </source>
</reference>
<keyword evidence="3" id="KW-1185">Reference proteome</keyword>
<dbReference type="RefSeq" id="WP_349659400.1">
    <property type="nucleotide sequence ID" value="NZ_JBEGDG010000005.1"/>
</dbReference>
<evidence type="ECO:0000256" key="1">
    <source>
        <dbReference type="SAM" id="Phobius"/>
    </source>
</evidence>
<comment type="caution">
    <text evidence="2">The sequence shown here is derived from an EMBL/GenBank/DDBJ whole genome shotgun (WGS) entry which is preliminary data.</text>
</comment>
<feature type="transmembrane region" description="Helical" evidence="1">
    <location>
        <begin position="34"/>
        <end position="53"/>
    </location>
</feature>
<keyword evidence="1" id="KW-0472">Membrane</keyword>
<accession>A0ABV1MU24</accession>
<evidence type="ECO:0000313" key="3">
    <source>
        <dbReference type="Proteomes" id="UP001478862"/>
    </source>
</evidence>
<evidence type="ECO:0000313" key="2">
    <source>
        <dbReference type="EMBL" id="MEQ6354753.1"/>
    </source>
</evidence>
<organism evidence="2 3">
    <name type="scientific">Lysinibacillus zambalensis</name>
    <dbReference type="NCBI Taxonomy" id="3160866"/>
    <lineage>
        <taxon>Bacteria</taxon>
        <taxon>Bacillati</taxon>
        <taxon>Bacillota</taxon>
        <taxon>Bacilli</taxon>
        <taxon>Bacillales</taxon>
        <taxon>Bacillaceae</taxon>
        <taxon>Lysinibacillus</taxon>
    </lineage>
</organism>
<gene>
    <name evidence="2" type="ORF">ABNX05_09005</name>
</gene>
<feature type="transmembrane region" description="Helical" evidence="1">
    <location>
        <begin position="7"/>
        <end position="28"/>
    </location>
</feature>
<sequence>MMINSKAVLIPMLVLFITLLCQIIIQWGENTTVFWFYLFGVIFLAIVLLYSLFATKREKEL</sequence>
<dbReference type="EMBL" id="JBEGDG010000005">
    <property type="protein sequence ID" value="MEQ6354753.1"/>
    <property type="molecule type" value="Genomic_DNA"/>
</dbReference>
<protein>
    <submittedName>
        <fullName evidence="2">Uncharacterized protein</fullName>
    </submittedName>
</protein>
<keyword evidence="1" id="KW-1133">Transmembrane helix</keyword>
<keyword evidence="1" id="KW-0812">Transmembrane</keyword>
<dbReference type="Proteomes" id="UP001478862">
    <property type="component" value="Unassembled WGS sequence"/>
</dbReference>